<accession>A0AAW4ZWM9</accession>
<protein>
    <submittedName>
        <fullName evidence="3">Phage repressor protein</fullName>
    </submittedName>
</protein>
<dbReference type="Pfam" id="PF07022">
    <property type="entry name" value="Phage_CI_repr"/>
    <property type="match status" value="1"/>
</dbReference>
<keyword evidence="1" id="KW-0175">Coiled coil</keyword>
<dbReference type="AlphaFoldDB" id="A0AAW4ZWM9"/>
<keyword evidence="4" id="KW-1185">Reference proteome</keyword>
<evidence type="ECO:0000256" key="1">
    <source>
        <dbReference type="SAM" id="Coils"/>
    </source>
</evidence>
<proteinExistence type="predicted"/>
<dbReference type="Proteomes" id="UP000814172">
    <property type="component" value="Unassembled WGS sequence"/>
</dbReference>
<organism evidence="3 4">
    <name type="scientific">Pseudomonas proteolytica</name>
    <dbReference type="NCBI Taxonomy" id="219574"/>
    <lineage>
        <taxon>Bacteria</taxon>
        <taxon>Pseudomonadati</taxon>
        <taxon>Pseudomonadota</taxon>
        <taxon>Gammaproteobacteria</taxon>
        <taxon>Pseudomonadales</taxon>
        <taxon>Pseudomonadaceae</taxon>
        <taxon>Pseudomonas</taxon>
    </lineage>
</organism>
<dbReference type="GO" id="GO:0003677">
    <property type="term" value="F:DNA binding"/>
    <property type="evidence" value="ECO:0007669"/>
    <property type="project" value="InterPro"/>
</dbReference>
<dbReference type="EMBL" id="WKEW01000018">
    <property type="protein sequence ID" value="MCF5056919.1"/>
    <property type="molecule type" value="Genomic_DNA"/>
</dbReference>
<reference evidence="3 4" key="1">
    <citation type="submission" date="2019-11" db="EMBL/GenBank/DDBJ databases">
        <title>Epiphytic Pseudomonas syringae from cherry orchards.</title>
        <authorList>
            <person name="Hulin M.T."/>
        </authorList>
    </citation>
    <scope>NUCLEOTIDE SEQUENCE [LARGE SCALE GENOMIC DNA]</scope>
    <source>
        <strain evidence="3 4">PA-6-9F</strain>
    </source>
</reference>
<feature type="domain" description="Bacteriophage CI repressor N-terminal" evidence="2">
    <location>
        <begin position="8"/>
        <end position="71"/>
    </location>
</feature>
<feature type="coiled-coil region" evidence="1">
    <location>
        <begin position="103"/>
        <end position="137"/>
    </location>
</feature>
<dbReference type="InterPro" id="IPR010982">
    <property type="entry name" value="Lambda_DNA-bd_dom_sf"/>
</dbReference>
<dbReference type="InterPro" id="IPR010744">
    <property type="entry name" value="Phage_CI_N"/>
</dbReference>
<evidence type="ECO:0000313" key="4">
    <source>
        <dbReference type="Proteomes" id="UP000814172"/>
    </source>
</evidence>
<comment type="caution">
    <text evidence="3">The sequence shown here is derived from an EMBL/GenBank/DDBJ whole genome shotgun (WGS) entry which is preliminary data.</text>
</comment>
<gene>
    <name evidence="3" type="ORF">GIW75_08115</name>
</gene>
<name>A0AAW4ZWM9_9PSED</name>
<sequence length="138" mass="15400">MHKDSLDAVLGRMMGFFGVTTDSALSRALSVNRQTLAGWRKRDSVPYGECIKFCEMHGISLDWLLTGGGQMLRSEVGHASPASTENPREQALLALWRELDDDSQREIQLAAEEKKRLKTLEQRLQELEAVVASGKKQA</sequence>
<dbReference type="RefSeq" id="WP_169901082.1">
    <property type="nucleotide sequence ID" value="NZ_WKEB01000023.1"/>
</dbReference>
<dbReference type="Gene3D" id="1.10.260.40">
    <property type="entry name" value="lambda repressor-like DNA-binding domains"/>
    <property type="match status" value="1"/>
</dbReference>
<dbReference type="GO" id="GO:0045892">
    <property type="term" value="P:negative regulation of DNA-templated transcription"/>
    <property type="evidence" value="ECO:0007669"/>
    <property type="project" value="InterPro"/>
</dbReference>
<evidence type="ECO:0000259" key="2">
    <source>
        <dbReference type="Pfam" id="PF07022"/>
    </source>
</evidence>
<evidence type="ECO:0000313" key="3">
    <source>
        <dbReference type="EMBL" id="MCF5056919.1"/>
    </source>
</evidence>